<gene>
    <name evidence="4" type="ORF">TrVE_jg1453</name>
</gene>
<dbReference type="SUPFAM" id="SSF53335">
    <property type="entry name" value="S-adenosyl-L-methionine-dependent methyltransferases"/>
    <property type="match status" value="1"/>
</dbReference>
<dbReference type="InterPro" id="IPR029063">
    <property type="entry name" value="SAM-dependent_MTases_sf"/>
</dbReference>
<evidence type="ECO:0000256" key="3">
    <source>
        <dbReference type="SAM" id="SignalP"/>
    </source>
</evidence>
<dbReference type="InterPro" id="IPR005299">
    <property type="entry name" value="MeTrfase_7"/>
</dbReference>
<evidence type="ECO:0000313" key="4">
    <source>
        <dbReference type="EMBL" id="GMI06520.1"/>
    </source>
</evidence>
<evidence type="ECO:0000313" key="5">
    <source>
        <dbReference type="Proteomes" id="UP001165160"/>
    </source>
</evidence>
<name>A0A9W7F7U1_9STRA</name>
<dbReference type="Gene3D" id="1.10.1200.270">
    <property type="entry name" value="Methyltransferase, alpha-helical capping domain"/>
    <property type="match status" value="1"/>
</dbReference>
<evidence type="ECO:0000256" key="2">
    <source>
        <dbReference type="ARBA" id="ARBA00022842"/>
    </source>
</evidence>
<protein>
    <submittedName>
        <fullName evidence="4">Uncharacterized protein</fullName>
    </submittedName>
</protein>
<dbReference type="EMBL" id="BRXX01000349">
    <property type="protein sequence ID" value="GMI06520.1"/>
    <property type="molecule type" value="Genomic_DNA"/>
</dbReference>
<dbReference type="Proteomes" id="UP001165160">
    <property type="component" value="Unassembled WGS sequence"/>
</dbReference>
<organism evidence="4 5">
    <name type="scientific">Triparma verrucosa</name>
    <dbReference type="NCBI Taxonomy" id="1606542"/>
    <lineage>
        <taxon>Eukaryota</taxon>
        <taxon>Sar</taxon>
        <taxon>Stramenopiles</taxon>
        <taxon>Ochrophyta</taxon>
        <taxon>Bolidophyceae</taxon>
        <taxon>Parmales</taxon>
        <taxon>Triparmaceae</taxon>
        <taxon>Triparma</taxon>
    </lineage>
</organism>
<accession>A0A9W7F7U1</accession>
<reference evidence="5" key="1">
    <citation type="journal article" date="2023" name="Commun. Biol.">
        <title>Genome analysis of Parmales, the sister group of diatoms, reveals the evolutionary specialization of diatoms from phago-mixotrophs to photoautotrophs.</title>
        <authorList>
            <person name="Ban H."/>
            <person name="Sato S."/>
            <person name="Yoshikawa S."/>
            <person name="Yamada K."/>
            <person name="Nakamura Y."/>
            <person name="Ichinomiya M."/>
            <person name="Sato N."/>
            <person name="Blanc-Mathieu R."/>
            <person name="Endo H."/>
            <person name="Kuwata A."/>
            <person name="Ogata H."/>
        </authorList>
    </citation>
    <scope>NUCLEOTIDE SEQUENCE [LARGE SCALE GENOMIC DNA]</scope>
    <source>
        <strain evidence="5">NIES 3699</strain>
    </source>
</reference>
<keyword evidence="3" id="KW-0732">Signal</keyword>
<dbReference type="Gene3D" id="3.40.50.150">
    <property type="entry name" value="Vaccinia Virus protein VP39"/>
    <property type="match status" value="1"/>
</dbReference>
<dbReference type="Pfam" id="PF03492">
    <property type="entry name" value="Methyltransf_7"/>
    <property type="match status" value="1"/>
</dbReference>
<dbReference type="AlphaFoldDB" id="A0A9W7F7U1"/>
<sequence length="400" mass="43939">MKLLVQFLTIVAALAAEAEVASDGKVELHKPVGEDGEGLYTASTKGCFDVINAATPIVLDSIDKIELPTDRPLVIVDYGTADAGTSLGLMSKITDAARSRNSDLEISLQYEDQKDNEWKSVFNHALGYKTVTDAYGVELSSPYKGGANGVFVSACGVSFHEQAYPTGTVDFGMSFTAMHWLSSAPQGLVGRDELQAANCAASDSNCGSAEREQGASDFNKIITARAKELKKGGRMVIVNFSKSAEGHYLGKTERGVSMWDSFKSAWDRLAAEGMISEAERLAISFPSYYRSMKEVEEGAKTVENIKVVSVEEKVVRCPYNEAWVNGESQKAGRSARQHAEWFVPTTRTWSESTFKNALDDSRDKDAIMKRFWSNYVDLVEADPAVHHMDYVHSYLVLEKE</sequence>
<dbReference type="GO" id="GO:0046872">
    <property type="term" value="F:metal ion binding"/>
    <property type="evidence" value="ECO:0007669"/>
    <property type="project" value="UniProtKB-KW"/>
</dbReference>
<proteinExistence type="predicted"/>
<dbReference type="GO" id="GO:0008168">
    <property type="term" value="F:methyltransferase activity"/>
    <property type="evidence" value="ECO:0007669"/>
    <property type="project" value="InterPro"/>
</dbReference>
<comment type="caution">
    <text evidence="4">The sequence shown here is derived from an EMBL/GenBank/DDBJ whole genome shotgun (WGS) entry which is preliminary data.</text>
</comment>
<dbReference type="PANTHER" id="PTHR31009">
    <property type="entry name" value="S-ADENOSYL-L-METHIONINE:CARBOXYL METHYLTRANSFERASE FAMILY PROTEIN"/>
    <property type="match status" value="1"/>
</dbReference>
<dbReference type="InterPro" id="IPR042086">
    <property type="entry name" value="MeTrfase_capping"/>
</dbReference>
<keyword evidence="1" id="KW-0479">Metal-binding</keyword>
<keyword evidence="5" id="KW-1185">Reference proteome</keyword>
<keyword evidence="2" id="KW-0460">Magnesium</keyword>
<evidence type="ECO:0000256" key="1">
    <source>
        <dbReference type="ARBA" id="ARBA00022723"/>
    </source>
</evidence>
<feature type="chain" id="PRO_5040761653" evidence="3">
    <location>
        <begin position="16"/>
        <end position="400"/>
    </location>
</feature>
<feature type="signal peptide" evidence="3">
    <location>
        <begin position="1"/>
        <end position="15"/>
    </location>
</feature>